<proteinExistence type="inferred from homology"/>
<dbReference type="Pfam" id="PF13302">
    <property type="entry name" value="Acetyltransf_3"/>
    <property type="match status" value="1"/>
</dbReference>
<evidence type="ECO:0000256" key="2">
    <source>
        <dbReference type="ARBA" id="ARBA00023315"/>
    </source>
</evidence>
<accession>A0A2K2UAP9</accession>
<dbReference type="PANTHER" id="PTHR43792:SF8">
    <property type="entry name" value="[RIBOSOMAL PROTEIN US5]-ALANINE N-ACETYLTRANSFERASE"/>
    <property type="match status" value="1"/>
</dbReference>
<reference evidence="6" key="1">
    <citation type="submission" date="2018-01" db="EMBL/GenBank/DDBJ databases">
        <title>Rubneribacter badeniensis gen. nov., sp. nov., and Colonibacter rubneri, gen. nov., sp. nov., WGS of new members of the Eggerthellaceae.</title>
        <authorList>
            <person name="Danylec N."/>
            <person name="Stoll D.A."/>
            <person name="Doetsch A."/>
            <person name="Kulling S.E."/>
            <person name="Huch M."/>
        </authorList>
    </citation>
    <scope>NUCLEOTIDE SEQUENCE [LARGE SCALE GENOMIC DNA]</scope>
    <source>
        <strain evidence="6">ResAG-96</strain>
    </source>
</reference>
<dbReference type="EMBL" id="PPEK01000009">
    <property type="protein sequence ID" value="PNV67364.1"/>
    <property type="molecule type" value="Genomic_DNA"/>
</dbReference>
<organism evidence="5 6">
    <name type="scientific">Enteroscipio rubneri</name>
    <dbReference type="NCBI Taxonomy" id="2070686"/>
    <lineage>
        <taxon>Bacteria</taxon>
        <taxon>Bacillati</taxon>
        <taxon>Actinomycetota</taxon>
        <taxon>Coriobacteriia</taxon>
        <taxon>Eggerthellales</taxon>
        <taxon>Eggerthellaceae</taxon>
        <taxon>Enteroscipio</taxon>
    </lineage>
</organism>
<name>A0A2K2UAP9_9ACTN</name>
<protein>
    <submittedName>
        <fullName evidence="5">GNAT family N-acetyltransferase</fullName>
    </submittedName>
</protein>
<keyword evidence="6" id="KW-1185">Reference proteome</keyword>
<dbReference type="PROSITE" id="PS51186">
    <property type="entry name" value="GNAT"/>
    <property type="match status" value="1"/>
</dbReference>
<dbReference type="Pfam" id="PF04463">
    <property type="entry name" value="2-thiour_desulf"/>
    <property type="match status" value="1"/>
</dbReference>
<dbReference type="InterPro" id="IPR000182">
    <property type="entry name" value="GNAT_dom"/>
</dbReference>
<comment type="similarity">
    <text evidence="3">Belongs to the acetyltransferase family. RimJ subfamily.</text>
</comment>
<dbReference type="OrthoDB" id="9132139at2"/>
<keyword evidence="2" id="KW-0012">Acyltransferase</keyword>
<dbReference type="InterPro" id="IPR016181">
    <property type="entry name" value="Acyl_CoA_acyltransferase"/>
</dbReference>
<sequence length="349" mass="37804">MKIAVSACLLGVGCRYDGAAKPCEEVLALGEEHVLIPVCPETDGGIRAPHPPNEIATFERALRVMDAEGADNTDAFLAGAQKTLERVREEDCTLAIFKAKSPSCGNGRIYDGTFTGRLVPGYGVAARLLRSEGIRVLDEQQVRVCLAVSAARHPGMPAALLAEASSKCPTLSTERLVLRPFVEDDIQDVFAYCSDPDVGPDAGWAPHRTLEDARFFIEEIASVPHVFGVFERVADGGCGPCVGSIGLIGDPQRRNVDCLMLGYALAKQAWGHGYMTEASREVIRYGFEELGLSLITCTHYAFNDRSARVIKKCGFEYEGVLHAAEASPDGILQDAALYRLTAEAWRRGR</sequence>
<dbReference type="PANTHER" id="PTHR43792">
    <property type="entry name" value="GNAT FAMILY, PUTATIVE (AFU_ORTHOLOGUE AFUA_3G00765)-RELATED-RELATED"/>
    <property type="match status" value="1"/>
</dbReference>
<gene>
    <name evidence="5" type="ORF">C2L71_08045</name>
</gene>
<evidence type="ECO:0000259" key="4">
    <source>
        <dbReference type="PROSITE" id="PS51186"/>
    </source>
</evidence>
<dbReference type="Proteomes" id="UP000236197">
    <property type="component" value="Unassembled WGS sequence"/>
</dbReference>
<evidence type="ECO:0000313" key="5">
    <source>
        <dbReference type="EMBL" id="PNV67364.1"/>
    </source>
</evidence>
<dbReference type="SUPFAM" id="SSF55729">
    <property type="entry name" value="Acyl-CoA N-acyltransferases (Nat)"/>
    <property type="match status" value="1"/>
</dbReference>
<dbReference type="GO" id="GO:0005737">
    <property type="term" value="C:cytoplasm"/>
    <property type="evidence" value="ECO:0007669"/>
    <property type="project" value="TreeGrafter"/>
</dbReference>
<dbReference type="Gene3D" id="3.40.630.30">
    <property type="match status" value="1"/>
</dbReference>
<dbReference type="GO" id="GO:0008999">
    <property type="term" value="F:protein-N-terminal-alanine acetyltransferase activity"/>
    <property type="evidence" value="ECO:0007669"/>
    <property type="project" value="TreeGrafter"/>
</dbReference>
<dbReference type="InterPro" id="IPR051531">
    <property type="entry name" value="N-acetyltransferase"/>
</dbReference>
<feature type="domain" description="N-acetyltransferase" evidence="4">
    <location>
        <begin position="176"/>
        <end position="343"/>
    </location>
</feature>
<comment type="caution">
    <text evidence="5">The sequence shown here is derived from an EMBL/GenBank/DDBJ whole genome shotgun (WGS) entry which is preliminary data.</text>
</comment>
<keyword evidence="1 5" id="KW-0808">Transferase</keyword>
<evidence type="ECO:0000256" key="3">
    <source>
        <dbReference type="ARBA" id="ARBA00038502"/>
    </source>
</evidence>
<evidence type="ECO:0000256" key="1">
    <source>
        <dbReference type="ARBA" id="ARBA00022679"/>
    </source>
</evidence>
<dbReference type="InterPro" id="IPR007553">
    <property type="entry name" value="2-thiour_desulf"/>
</dbReference>
<evidence type="ECO:0000313" key="6">
    <source>
        <dbReference type="Proteomes" id="UP000236197"/>
    </source>
</evidence>
<dbReference type="AlphaFoldDB" id="A0A2K2UAP9"/>